<feature type="transmembrane region" description="Helical" evidence="1">
    <location>
        <begin position="83"/>
        <end position="100"/>
    </location>
</feature>
<keyword evidence="1" id="KW-0812">Transmembrane</keyword>
<keyword evidence="3" id="KW-1185">Reference proteome</keyword>
<dbReference type="Pfam" id="PF05437">
    <property type="entry name" value="AzlD"/>
    <property type="match status" value="1"/>
</dbReference>
<sequence length="104" mass="10522">MSDAFSLEPVVVAVILAMALLTYATKAGGLWLLGRFDVSARVEAGLEILPGVLVVSILAPELLAGGPPEWGGAAVVAVVARRTGNVVLALLAGVGTVLVLRGSF</sequence>
<dbReference type="STRING" id="1227496.C489_00426"/>
<accession>L9YCE6</accession>
<evidence type="ECO:0000313" key="2">
    <source>
        <dbReference type="EMBL" id="ELY71387.1"/>
    </source>
</evidence>
<dbReference type="InterPro" id="IPR008407">
    <property type="entry name" value="Brnchd-chn_aa_trnsp_AzlD"/>
</dbReference>
<protein>
    <submittedName>
        <fullName evidence="2">Branched-chain amino acid ABC transporter</fullName>
    </submittedName>
</protein>
<feature type="transmembrane region" description="Helical" evidence="1">
    <location>
        <begin position="12"/>
        <end position="33"/>
    </location>
</feature>
<reference evidence="2 3" key="1">
    <citation type="journal article" date="2014" name="PLoS Genet.">
        <title>Phylogenetically driven sequencing of extremely halophilic archaea reveals strategies for static and dynamic osmo-response.</title>
        <authorList>
            <person name="Becker E.A."/>
            <person name="Seitzer P.M."/>
            <person name="Tritt A."/>
            <person name="Larsen D."/>
            <person name="Krusor M."/>
            <person name="Yao A.I."/>
            <person name="Wu D."/>
            <person name="Madern D."/>
            <person name="Eisen J.A."/>
            <person name="Darling A.E."/>
            <person name="Facciotti M.T."/>
        </authorList>
    </citation>
    <scope>NUCLEOTIDE SEQUENCE [LARGE SCALE GENOMIC DNA]</scope>
    <source>
        <strain evidence="2 3">JCM 10478</strain>
    </source>
</reference>
<dbReference type="PATRIC" id="fig|1227496.3.peg.88"/>
<keyword evidence="1" id="KW-0472">Membrane</keyword>
<feature type="transmembrane region" description="Helical" evidence="1">
    <location>
        <begin position="45"/>
        <end position="63"/>
    </location>
</feature>
<proteinExistence type="predicted"/>
<dbReference type="AlphaFoldDB" id="L9YCE6"/>
<evidence type="ECO:0000256" key="1">
    <source>
        <dbReference type="SAM" id="Phobius"/>
    </source>
</evidence>
<dbReference type="EMBL" id="AOID01000003">
    <property type="protein sequence ID" value="ELY71387.1"/>
    <property type="molecule type" value="Genomic_DNA"/>
</dbReference>
<name>L9YCE6_9EURY</name>
<keyword evidence="1" id="KW-1133">Transmembrane helix</keyword>
<gene>
    <name evidence="2" type="ORF">C489_00426</name>
</gene>
<dbReference type="Proteomes" id="UP000011632">
    <property type="component" value="Unassembled WGS sequence"/>
</dbReference>
<dbReference type="RefSeq" id="WP_006429100.1">
    <property type="nucleotide sequence ID" value="NZ_AOID01000003.1"/>
</dbReference>
<comment type="caution">
    <text evidence="2">The sequence shown here is derived from an EMBL/GenBank/DDBJ whole genome shotgun (WGS) entry which is preliminary data.</text>
</comment>
<organism evidence="2 3">
    <name type="scientific">Natrinema versiforme JCM 10478</name>
    <dbReference type="NCBI Taxonomy" id="1227496"/>
    <lineage>
        <taxon>Archaea</taxon>
        <taxon>Methanobacteriati</taxon>
        <taxon>Methanobacteriota</taxon>
        <taxon>Stenosarchaea group</taxon>
        <taxon>Halobacteria</taxon>
        <taxon>Halobacteriales</taxon>
        <taxon>Natrialbaceae</taxon>
        <taxon>Natrinema</taxon>
    </lineage>
</organism>
<evidence type="ECO:0000313" key="3">
    <source>
        <dbReference type="Proteomes" id="UP000011632"/>
    </source>
</evidence>